<dbReference type="InterPro" id="IPR036734">
    <property type="entry name" value="Neur_chan_lig-bd_sf"/>
</dbReference>
<comment type="similarity">
    <text evidence="11">Belongs to the ligand-gated ion channel (TC 1.A.9) family.</text>
</comment>
<name>A0ABM5JTS2_DIAVI</name>
<evidence type="ECO:0000256" key="11">
    <source>
        <dbReference type="RuleBase" id="RU000687"/>
    </source>
</evidence>
<feature type="domain" description="Neurotransmitter-gated ion-channel transmembrane" evidence="13">
    <location>
        <begin position="369"/>
        <end position="589"/>
    </location>
</feature>
<keyword evidence="7 11" id="KW-1133">Transmembrane helix</keyword>
<keyword evidence="6" id="KW-0732">Signal</keyword>
<evidence type="ECO:0000256" key="5">
    <source>
        <dbReference type="ARBA" id="ARBA00022692"/>
    </source>
</evidence>
<keyword evidence="3 11" id="KW-0813">Transport</keyword>
<feature type="transmembrane region" description="Helical" evidence="11">
    <location>
        <begin position="394"/>
        <end position="411"/>
    </location>
</feature>
<feature type="transmembrane region" description="Helical" evidence="11">
    <location>
        <begin position="368"/>
        <end position="387"/>
    </location>
</feature>
<dbReference type="EnsemblMetazoa" id="XM_050645380.1">
    <property type="protein sequence ID" value="XP_050501337.1"/>
    <property type="gene ID" value="LOC126881235"/>
</dbReference>
<dbReference type="CDD" id="cd18987">
    <property type="entry name" value="LGIC_ECD_anion"/>
    <property type="match status" value="1"/>
</dbReference>
<evidence type="ECO:0000256" key="1">
    <source>
        <dbReference type="ARBA" id="ARBA00004141"/>
    </source>
</evidence>
<dbReference type="Pfam" id="PF02931">
    <property type="entry name" value="Neur_chan_LBD"/>
    <property type="match status" value="1"/>
</dbReference>
<dbReference type="GeneID" id="126881235"/>
<dbReference type="Proteomes" id="UP001652700">
    <property type="component" value="Unplaced"/>
</dbReference>
<dbReference type="PANTHER" id="PTHR18945">
    <property type="entry name" value="NEUROTRANSMITTER GATED ION CHANNEL"/>
    <property type="match status" value="1"/>
</dbReference>
<sequence>MYCCYSSGVIMKNVRLVVFCVFLGSLVKCEISNTKFLTTSTRSSVMSIPKPESNIPRTIKDQNKTLDVSTSTKGPIIRQNEVTTPESTTPTETTNTEPVVDLECPELSTIPNLNKYTQEELILLLTDGCRYDRLIKPPGEQIEVFFRMDITHIESADHLKSQNIRIMIKRSSKGPPRRTDETSRSHISQLKAHILVQMRYKDIRLSYAALSPNKRFIRGEEDLKDRIWAPHLILSNEKESSLMGLSDKDIFIQINPDGEVVYGYRLSTLFYCWMDLKKFPFDRQTCDLTWVSWAYNATDLAIEWETDSPFTIGKNLHLTEFIIEESWTESHILPNQFYQGGQGKSGNYSAIVFKFNLRREVGYYIMDYYLPSMLLVCTSWVTFWLQADASPPRVVLGTSTMLAFITLNANLSKNLPKVSYIKLSEIWFLACTSFIFFSLAEFAFVNVIWRRKKKVELKKPSSKHILKGAITPSLARRHVRKANSMNNLHKTRSCSSLDKEQEEKNIQQNYLTVHSFPSSLIIPTITHSQDDLIDDSSVTTVPVLEAQHHNYHLPAHFTTMTPQEVAIWIDKKSRIVFPVAFLIFNVFYWLFAYIL</sequence>
<reference evidence="14" key="1">
    <citation type="submission" date="2025-05" db="UniProtKB">
        <authorList>
            <consortium name="EnsemblMetazoa"/>
        </authorList>
    </citation>
    <scope>IDENTIFICATION</scope>
</reference>
<keyword evidence="10 11" id="KW-0407">Ion channel</keyword>
<keyword evidence="15" id="KW-1185">Reference proteome</keyword>
<feature type="domain" description="Neurotransmitter-gated ion-channel ligand-binding" evidence="12">
    <location>
        <begin position="188"/>
        <end position="360"/>
    </location>
</feature>
<evidence type="ECO:0000259" key="13">
    <source>
        <dbReference type="Pfam" id="PF02932"/>
    </source>
</evidence>
<evidence type="ECO:0000256" key="9">
    <source>
        <dbReference type="ARBA" id="ARBA00023136"/>
    </source>
</evidence>
<dbReference type="InterPro" id="IPR038050">
    <property type="entry name" value="Neuro_actylchol_rec"/>
</dbReference>
<dbReference type="PRINTS" id="PR00253">
    <property type="entry name" value="GABAARECEPTR"/>
</dbReference>
<dbReference type="Pfam" id="PF02932">
    <property type="entry name" value="Neur_chan_memb"/>
    <property type="match status" value="1"/>
</dbReference>
<dbReference type="InterPro" id="IPR006202">
    <property type="entry name" value="Neur_chan_lig-bd"/>
</dbReference>
<keyword evidence="8 11" id="KW-0406">Ion transport</keyword>
<proteinExistence type="inferred from homology"/>
<dbReference type="InterPro" id="IPR006029">
    <property type="entry name" value="Neurotrans-gated_channel_TM"/>
</dbReference>
<dbReference type="Gene3D" id="2.70.170.10">
    <property type="entry name" value="Neurotransmitter-gated ion-channel ligand-binding domain"/>
    <property type="match status" value="1"/>
</dbReference>
<evidence type="ECO:0000313" key="14">
    <source>
        <dbReference type="EnsemblMetazoa" id="XP_050501337.1"/>
    </source>
</evidence>
<evidence type="ECO:0000256" key="8">
    <source>
        <dbReference type="ARBA" id="ARBA00023065"/>
    </source>
</evidence>
<evidence type="ECO:0000256" key="2">
    <source>
        <dbReference type="ARBA" id="ARBA00004236"/>
    </source>
</evidence>
<dbReference type="SUPFAM" id="SSF63712">
    <property type="entry name" value="Nicotinic receptor ligand binding domain-like"/>
    <property type="match status" value="1"/>
</dbReference>
<comment type="subcellular location">
    <subcellularLocation>
        <location evidence="2">Cell membrane</location>
    </subcellularLocation>
    <subcellularLocation>
        <location evidence="1">Membrane</location>
        <topology evidence="1">Multi-pass membrane protein</topology>
    </subcellularLocation>
</comment>
<feature type="transmembrane region" description="Helical" evidence="11">
    <location>
        <begin position="575"/>
        <end position="594"/>
    </location>
</feature>
<dbReference type="CDD" id="cd19049">
    <property type="entry name" value="LGIC_TM_anion"/>
    <property type="match status" value="1"/>
</dbReference>
<dbReference type="InterPro" id="IPR006028">
    <property type="entry name" value="GABAA/Glycine_rcpt"/>
</dbReference>
<evidence type="ECO:0000259" key="12">
    <source>
        <dbReference type="Pfam" id="PF02931"/>
    </source>
</evidence>
<evidence type="ECO:0000256" key="4">
    <source>
        <dbReference type="ARBA" id="ARBA00022475"/>
    </source>
</evidence>
<evidence type="ECO:0000256" key="6">
    <source>
        <dbReference type="ARBA" id="ARBA00022729"/>
    </source>
</evidence>
<keyword evidence="9 11" id="KW-0472">Membrane</keyword>
<evidence type="ECO:0000313" key="15">
    <source>
        <dbReference type="Proteomes" id="UP001652700"/>
    </source>
</evidence>
<dbReference type="Gene3D" id="1.20.58.390">
    <property type="entry name" value="Neurotransmitter-gated ion-channel transmembrane domain"/>
    <property type="match status" value="1"/>
</dbReference>
<keyword evidence="5 11" id="KW-0812">Transmembrane</keyword>
<feature type="transmembrane region" description="Helical" evidence="11">
    <location>
        <begin position="426"/>
        <end position="449"/>
    </location>
</feature>
<dbReference type="SUPFAM" id="SSF90112">
    <property type="entry name" value="Neurotransmitter-gated ion-channel transmembrane pore"/>
    <property type="match status" value="1"/>
</dbReference>
<dbReference type="InterPro" id="IPR018000">
    <property type="entry name" value="Neurotransmitter_ion_chnl_CS"/>
</dbReference>
<organism evidence="14 15">
    <name type="scientific">Diabrotica virgifera virgifera</name>
    <name type="common">western corn rootworm</name>
    <dbReference type="NCBI Taxonomy" id="50390"/>
    <lineage>
        <taxon>Eukaryota</taxon>
        <taxon>Metazoa</taxon>
        <taxon>Ecdysozoa</taxon>
        <taxon>Arthropoda</taxon>
        <taxon>Hexapoda</taxon>
        <taxon>Insecta</taxon>
        <taxon>Pterygota</taxon>
        <taxon>Neoptera</taxon>
        <taxon>Endopterygota</taxon>
        <taxon>Coleoptera</taxon>
        <taxon>Polyphaga</taxon>
        <taxon>Cucujiformia</taxon>
        <taxon>Chrysomeloidea</taxon>
        <taxon>Chrysomelidae</taxon>
        <taxon>Galerucinae</taxon>
        <taxon>Diabroticina</taxon>
        <taxon>Diabroticites</taxon>
        <taxon>Diabrotica</taxon>
    </lineage>
</organism>
<dbReference type="RefSeq" id="XP_050501337.1">
    <property type="nucleotide sequence ID" value="XM_050645380.1"/>
</dbReference>
<dbReference type="PRINTS" id="PR00252">
    <property type="entry name" value="NRIONCHANNEL"/>
</dbReference>
<evidence type="ECO:0000256" key="10">
    <source>
        <dbReference type="ARBA" id="ARBA00023303"/>
    </source>
</evidence>
<evidence type="ECO:0000256" key="7">
    <source>
        <dbReference type="ARBA" id="ARBA00022989"/>
    </source>
</evidence>
<accession>A0ABM5JTS2</accession>
<dbReference type="InterPro" id="IPR006201">
    <property type="entry name" value="Neur_channel"/>
</dbReference>
<keyword evidence="4" id="KW-1003">Cell membrane</keyword>
<evidence type="ECO:0000256" key="3">
    <source>
        <dbReference type="ARBA" id="ARBA00022448"/>
    </source>
</evidence>
<protein>
    <submittedName>
        <fullName evidence="14">Uncharacterized protein</fullName>
    </submittedName>
</protein>
<dbReference type="InterPro" id="IPR036719">
    <property type="entry name" value="Neuro-gated_channel_TM_sf"/>
</dbReference>
<dbReference type="PROSITE" id="PS00236">
    <property type="entry name" value="NEUROTR_ION_CHANNEL"/>
    <property type="match status" value="1"/>
</dbReference>